<protein>
    <submittedName>
        <fullName evidence="1">Uncharacterized protein</fullName>
    </submittedName>
</protein>
<name>A0A6C0HC02_9ZZZZ</name>
<reference evidence="1" key="1">
    <citation type="journal article" date="2020" name="Nature">
        <title>Giant virus diversity and host interactions through global metagenomics.</title>
        <authorList>
            <person name="Schulz F."/>
            <person name="Roux S."/>
            <person name="Paez-Espino D."/>
            <person name="Jungbluth S."/>
            <person name="Walsh D.A."/>
            <person name="Denef V.J."/>
            <person name="McMahon K.D."/>
            <person name="Konstantinidis K.T."/>
            <person name="Eloe-Fadrosh E.A."/>
            <person name="Kyrpides N.C."/>
            <person name="Woyke T."/>
        </authorList>
    </citation>
    <scope>NUCLEOTIDE SEQUENCE</scope>
    <source>
        <strain evidence="1">GVMAG-M-3300023179-91</strain>
    </source>
</reference>
<evidence type="ECO:0000313" key="1">
    <source>
        <dbReference type="EMBL" id="QHT78118.1"/>
    </source>
</evidence>
<sequence>MDKSIPQQIIEQLGIIQGDYKTPILTDAQINSLLEKIKTKCSGYRGPAKSFMGLFVSAHGDDLDVATRFTIIDGLELEFDFPKINADGDDETITKITKKRGKSKTETKTVVEVDNYIHILTNFTDEIKKKRVEKDYEKKFKQYIEQSVYLQIAMGQPGPSAPMSTEADDDLKPTDAKRGIWDYLSSSAADLAIVSNTFALLNDTTLPPSAASAAAAAAVAPSYPNPCELEEVVKICRHMLRANFVELWDNTGKLSGDALWTKHYLDLIKKTKRDIDKPQIWIQKKLTKYSYDRRYQLAPNKGEDPAYNAFEGLHIVDFRDENGEEVLEGSLGQPGLVSFLPISKTPIPVIYSNKGDPLNKIDDVQLTALKSNLHINNLKFKTFRDRFYNYIRRVKFPIGAAAVAARLSQEQIEENFNKVRAIRSILYAIENEELYLSQICVLAFLLEIDLCEIFDPACRPLSHTVFDKDGKEIITSLRSGTVRDNNIYDALDTFDTQLTQ</sequence>
<proteinExistence type="predicted"/>
<dbReference type="AlphaFoldDB" id="A0A6C0HC02"/>
<organism evidence="1">
    <name type="scientific">viral metagenome</name>
    <dbReference type="NCBI Taxonomy" id="1070528"/>
    <lineage>
        <taxon>unclassified sequences</taxon>
        <taxon>metagenomes</taxon>
        <taxon>organismal metagenomes</taxon>
    </lineage>
</organism>
<dbReference type="EMBL" id="MN739929">
    <property type="protein sequence ID" value="QHT78118.1"/>
    <property type="molecule type" value="Genomic_DNA"/>
</dbReference>
<accession>A0A6C0HC02</accession>